<name>A0AAQ3Q1I5_9LILI</name>
<protein>
    <submittedName>
        <fullName evidence="1">Uncharacterized protein</fullName>
    </submittedName>
</protein>
<keyword evidence="2" id="KW-1185">Reference proteome</keyword>
<evidence type="ECO:0000313" key="1">
    <source>
        <dbReference type="EMBL" id="WOK93175.1"/>
    </source>
</evidence>
<proteinExistence type="predicted"/>
<dbReference type="AlphaFoldDB" id="A0AAQ3Q1I5"/>
<dbReference type="Proteomes" id="UP001327560">
    <property type="component" value="Chromosome 1"/>
</dbReference>
<gene>
    <name evidence="1" type="ORF">Cni_G01868</name>
</gene>
<evidence type="ECO:0000313" key="2">
    <source>
        <dbReference type="Proteomes" id="UP001327560"/>
    </source>
</evidence>
<dbReference type="EMBL" id="CP136890">
    <property type="protein sequence ID" value="WOK93175.1"/>
    <property type="molecule type" value="Genomic_DNA"/>
</dbReference>
<accession>A0AAQ3Q1I5</accession>
<organism evidence="1 2">
    <name type="scientific">Canna indica</name>
    <name type="common">Indian-shot</name>
    <dbReference type="NCBI Taxonomy" id="4628"/>
    <lineage>
        <taxon>Eukaryota</taxon>
        <taxon>Viridiplantae</taxon>
        <taxon>Streptophyta</taxon>
        <taxon>Embryophyta</taxon>
        <taxon>Tracheophyta</taxon>
        <taxon>Spermatophyta</taxon>
        <taxon>Magnoliopsida</taxon>
        <taxon>Liliopsida</taxon>
        <taxon>Zingiberales</taxon>
        <taxon>Cannaceae</taxon>
        <taxon>Canna</taxon>
    </lineage>
</organism>
<sequence>MAQGATDNATDIDTVMDLAMIPTERCIHTLVTNTGADLGTIVYDQDIYVEFALVGILVERYASPLVIGKGNALDVNCTDAVIDAAITSIEVSTYIRVFPPVADNEVAPACLNMNFSISFDKNHNDISFQSLVISLNEVVVVKPPAGINVPICATNEIVPIDKFEDLLPAVIHLQAGLEEDHITSLPAVIPLDVNPHVFDDKTHAVSSPLYAKSIEQLDCSVNTSSLSFSNNIVPLKKYNFTCGVCKGCTVMTLCSFHPTNK</sequence>
<reference evidence="1 2" key="1">
    <citation type="submission" date="2023-10" db="EMBL/GenBank/DDBJ databases">
        <title>Chromosome-scale genome assembly provides insights into flower coloration mechanisms of Canna indica.</title>
        <authorList>
            <person name="Li C."/>
        </authorList>
    </citation>
    <scope>NUCLEOTIDE SEQUENCE [LARGE SCALE GENOMIC DNA]</scope>
    <source>
        <tissue evidence="1">Flower</tissue>
    </source>
</reference>